<proteinExistence type="predicted"/>
<evidence type="ECO:0000256" key="1">
    <source>
        <dbReference type="SAM" id="MobiDB-lite"/>
    </source>
</evidence>
<evidence type="ECO:0000313" key="3">
    <source>
        <dbReference type="Proteomes" id="UP001159641"/>
    </source>
</evidence>
<dbReference type="AlphaFoldDB" id="A0AB34HCC5"/>
<sequence length="117" mass="11796">MWSAAGVPDPSASSHSGPVGGLRPLPACGIFPDQGLNPCPLPWQAYSKPLRHQGSPNTGCAGFRSCGTGLSSCGSWAVERRLSSCGTRDLPGPGLEPVSPALAGGFLTTAPPGKSPE</sequence>
<organism evidence="2 3">
    <name type="scientific">Eschrichtius robustus</name>
    <name type="common">California gray whale</name>
    <name type="synonym">Eschrichtius gibbosus</name>
    <dbReference type="NCBI Taxonomy" id="9764"/>
    <lineage>
        <taxon>Eukaryota</taxon>
        <taxon>Metazoa</taxon>
        <taxon>Chordata</taxon>
        <taxon>Craniata</taxon>
        <taxon>Vertebrata</taxon>
        <taxon>Euteleostomi</taxon>
        <taxon>Mammalia</taxon>
        <taxon>Eutheria</taxon>
        <taxon>Laurasiatheria</taxon>
        <taxon>Artiodactyla</taxon>
        <taxon>Whippomorpha</taxon>
        <taxon>Cetacea</taxon>
        <taxon>Mysticeti</taxon>
        <taxon>Eschrichtiidae</taxon>
        <taxon>Eschrichtius</taxon>
    </lineage>
</organism>
<keyword evidence="3" id="KW-1185">Reference proteome</keyword>
<dbReference type="EMBL" id="JAIQCJ010001501">
    <property type="protein sequence ID" value="KAJ8789164.1"/>
    <property type="molecule type" value="Genomic_DNA"/>
</dbReference>
<name>A0AB34HCC5_ESCRO</name>
<gene>
    <name evidence="2" type="ORF">J1605_004958</name>
</gene>
<dbReference type="Proteomes" id="UP001159641">
    <property type="component" value="Unassembled WGS sequence"/>
</dbReference>
<feature type="region of interest" description="Disordered" evidence="1">
    <location>
        <begin position="92"/>
        <end position="117"/>
    </location>
</feature>
<reference evidence="2 3" key="1">
    <citation type="submission" date="2022-11" db="EMBL/GenBank/DDBJ databases">
        <title>Whole genome sequence of Eschrichtius robustus ER-17-0199.</title>
        <authorList>
            <person name="Bruniche-Olsen A."/>
            <person name="Black A.N."/>
            <person name="Fields C.J."/>
            <person name="Walden K."/>
            <person name="Dewoody J.A."/>
        </authorList>
    </citation>
    <scope>NUCLEOTIDE SEQUENCE [LARGE SCALE GENOMIC DNA]</scope>
    <source>
        <strain evidence="2">ER-17-0199</strain>
        <tissue evidence="2">Blubber</tissue>
    </source>
</reference>
<accession>A0AB34HCC5</accession>
<protein>
    <submittedName>
        <fullName evidence="2">Uncharacterized protein</fullName>
    </submittedName>
</protein>
<comment type="caution">
    <text evidence="2">The sequence shown here is derived from an EMBL/GenBank/DDBJ whole genome shotgun (WGS) entry which is preliminary data.</text>
</comment>
<evidence type="ECO:0000313" key="2">
    <source>
        <dbReference type="EMBL" id="KAJ8789164.1"/>
    </source>
</evidence>